<keyword evidence="3" id="KW-1185">Reference proteome</keyword>
<reference evidence="2 3" key="1">
    <citation type="submission" date="2020-01" db="EMBL/GenBank/DDBJ databases">
        <title>Genomes of bacteria type strains.</title>
        <authorList>
            <person name="Chen J."/>
            <person name="Zhu S."/>
            <person name="Yang J."/>
        </authorList>
    </citation>
    <scope>NUCLEOTIDE SEQUENCE [LARGE SCALE GENOMIC DNA]</scope>
    <source>
        <strain evidence="2 3">DSM 16655</strain>
    </source>
</reference>
<protein>
    <submittedName>
        <fullName evidence="2">Uncharacterized protein</fullName>
    </submittedName>
</protein>
<proteinExistence type="predicted"/>
<feature type="transmembrane region" description="Helical" evidence="1">
    <location>
        <begin position="54"/>
        <end position="71"/>
    </location>
</feature>
<sequence>MALAILAYAAIIGLLGWAAWNSGVTEKAMFVVNVVFLWISAIWFFGYPALIGPAVLAAIAYLALLVVMTSSDLRVPVTVPARQRPDYPHDES</sequence>
<dbReference type="EMBL" id="JAAAML010000001">
    <property type="protein sequence ID" value="MCO6407907.1"/>
    <property type="molecule type" value="Genomic_DNA"/>
</dbReference>
<keyword evidence="1" id="KW-0472">Membrane</keyword>
<feature type="transmembrane region" description="Helical" evidence="1">
    <location>
        <begin position="28"/>
        <end position="47"/>
    </location>
</feature>
<comment type="caution">
    <text evidence="2">The sequence shown here is derived from an EMBL/GenBank/DDBJ whole genome shotgun (WGS) entry which is preliminary data.</text>
</comment>
<dbReference type="RefSeq" id="WP_152008417.1">
    <property type="nucleotide sequence ID" value="NZ_CP159480.1"/>
</dbReference>
<accession>A0ABT1CNZ3</accession>
<evidence type="ECO:0000256" key="1">
    <source>
        <dbReference type="SAM" id="Phobius"/>
    </source>
</evidence>
<keyword evidence="1" id="KW-1133">Transmembrane helix</keyword>
<name>A0ABT1CNZ3_9HYPH</name>
<keyword evidence="1" id="KW-0812">Transmembrane</keyword>
<dbReference type="Proteomes" id="UP001320715">
    <property type="component" value="Unassembled WGS sequence"/>
</dbReference>
<evidence type="ECO:0000313" key="3">
    <source>
        <dbReference type="Proteomes" id="UP001320715"/>
    </source>
</evidence>
<gene>
    <name evidence="2" type="ORF">GTW23_06930</name>
</gene>
<organism evidence="2 3">
    <name type="scientific">Hoeflea alexandrii</name>
    <dbReference type="NCBI Taxonomy" id="288436"/>
    <lineage>
        <taxon>Bacteria</taxon>
        <taxon>Pseudomonadati</taxon>
        <taxon>Pseudomonadota</taxon>
        <taxon>Alphaproteobacteria</taxon>
        <taxon>Hyphomicrobiales</taxon>
        <taxon>Rhizobiaceae</taxon>
        <taxon>Hoeflea</taxon>
    </lineage>
</organism>
<evidence type="ECO:0000313" key="2">
    <source>
        <dbReference type="EMBL" id="MCO6407907.1"/>
    </source>
</evidence>